<protein>
    <submittedName>
        <fullName evidence="2">Uncharacterized protein</fullName>
    </submittedName>
</protein>
<reference evidence="2 3" key="1">
    <citation type="submission" date="2023-03" db="EMBL/GenBank/DDBJ databases">
        <title>Draft genome sequence of the bacteria which degrade cell wall of Tricholomamatutake.</title>
        <authorList>
            <person name="Konishi Y."/>
            <person name="Fukuta Y."/>
            <person name="Shirasaka N."/>
        </authorList>
    </citation>
    <scope>NUCLEOTIDE SEQUENCE [LARGE SCALE GENOMIC DNA]</scope>
    <source>
        <strain evidence="3">mu1</strain>
    </source>
</reference>
<comment type="caution">
    <text evidence="2">The sequence shown here is derived from an EMBL/GenBank/DDBJ whole genome shotgun (WGS) entry which is preliminary data.</text>
</comment>
<evidence type="ECO:0000313" key="2">
    <source>
        <dbReference type="EMBL" id="GLX67746.1"/>
    </source>
</evidence>
<organism evidence="2 3">
    <name type="scientific">Paenibacillus glycanilyticus</name>
    <dbReference type="NCBI Taxonomy" id="126569"/>
    <lineage>
        <taxon>Bacteria</taxon>
        <taxon>Bacillati</taxon>
        <taxon>Bacillota</taxon>
        <taxon>Bacilli</taxon>
        <taxon>Bacillales</taxon>
        <taxon>Paenibacillaceae</taxon>
        <taxon>Paenibacillus</taxon>
    </lineage>
</organism>
<gene>
    <name evidence="2" type="ORF">MU1_20910</name>
</gene>
<name>A0ABQ6GDT8_9BACL</name>
<feature type="transmembrane region" description="Helical" evidence="1">
    <location>
        <begin position="21"/>
        <end position="43"/>
    </location>
</feature>
<dbReference type="RefSeq" id="WP_284238495.1">
    <property type="nucleotide sequence ID" value="NZ_BSSQ01000008.1"/>
</dbReference>
<evidence type="ECO:0000256" key="1">
    <source>
        <dbReference type="SAM" id="Phobius"/>
    </source>
</evidence>
<proteinExistence type="predicted"/>
<keyword evidence="3" id="KW-1185">Reference proteome</keyword>
<keyword evidence="1" id="KW-1133">Transmembrane helix</keyword>
<dbReference type="Proteomes" id="UP001157114">
    <property type="component" value="Unassembled WGS sequence"/>
</dbReference>
<dbReference type="EMBL" id="BSSQ01000008">
    <property type="protein sequence ID" value="GLX67746.1"/>
    <property type="molecule type" value="Genomic_DNA"/>
</dbReference>
<keyword evidence="1" id="KW-0472">Membrane</keyword>
<accession>A0ABQ6GDT8</accession>
<sequence>MEKDNMNGHELDYTDKSTNKVASFLIFLTWAVIIIGFIVPFVPRQDDTKAPFLPTVFEFILIGVFIRVMAEIVKLLHSINHKLK</sequence>
<keyword evidence="1" id="KW-0812">Transmembrane</keyword>
<feature type="transmembrane region" description="Helical" evidence="1">
    <location>
        <begin position="55"/>
        <end position="76"/>
    </location>
</feature>
<evidence type="ECO:0000313" key="3">
    <source>
        <dbReference type="Proteomes" id="UP001157114"/>
    </source>
</evidence>